<dbReference type="InterPro" id="IPR047887">
    <property type="entry name" value="ARHGAP20_PH"/>
</dbReference>
<feature type="compositionally biased region" description="Low complexity" evidence="2">
    <location>
        <begin position="596"/>
        <end position="610"/>
    </location>
</feature>
<feature type="compositionally biased region" description="Low complexity" evidence="2">
    <location>
        <begin position="564"/>
        <end position="576"/>
    </location>
</feature>
<feature type="region of interest" description="Disordered" evidence="2">
    <location>
        <begin position="564"/>
        <end position="610"/>
    </location>
</feature>
<dbReference type="SUPFAM" id="SSF54236">
    <property type="entry name" value="Ubiquitin-like"/>
    <property type="match status" value="1"/>
</dbReference>
<dbReference type="STRING" id="595528.A0A0D2VQM0"/>
<feature type="domain" description="DH" evidence="4">
    <location>
        <begin position="298"/>
        <end position="527"/>
    </location>
</feature>
<dbReference type="InterPro" id="IPR011993">
    <property type="entry name" value="PH-like_dom_sf"/>
</dbReference>
<dbReference type="InParanoid" id="A0A0D2VQM0"/>
<feature type="compositionally biased region" description="Low complexity" evidence="2">
    <location>
        <begin position="104"/>
        <end position="121"/>
    </location>
</feature>
<proteinExistence type="predicted"/>
<dbReference type="SUPFAM" id="SSF50729">
    <property type="entry name" value="PH domain-like"/>
    <property type="match status" value="1"/>
</dbReference>
<keyword evidence="1" id="KW-0343">GTPase activation</keyword>
<organism evidence="5 6">
    <name type="scientific">Capsaspora owczarzaki (strain ATCC 30864)</name>
    <dbReference type="NCBI Taxonomy" id="595528"/>
    <lineage>
        <taxon>Eukaryota</taxon>
        <taxon>Filasterea</taxon>
        <taxon>Capsaspora</taxon>
    </lineage>
</organism>
<dbReference type="InterPro" id="IPR008936">
    <property type="entry name" value="Rho_GTPase_activation_prot"/>
</dbReference>
<feature type="domain" description="Ras-associating" evidence="3">
    <location>
        <begin position="767"/>
        <end position="858"/>
    </location>
</feature>
<dbReference type="Gene3D" id="2.30.29.30">
    <property type="entry name" value="Pleckstrin-homology domain (PH domain)/Phosphotyrosine-binding domain (PTB)"/>
    <property type="match status" value="1"/>
</dbReference>
<dbReference type="Gene3D" id="3.10.20.90">
    <property type="entry name" value="Phosphatidylinositol 3-kinase Catalytic Subunit, Chain A, domain 1"/>
    <property type="match status" value="1"/>
</dbReference>
<dbReference type="GO" id="GO:0035556">
    <property type="term" value="P:intracellular signal transduction"/>
    <property type="evidence" value="ECO:0007669"/>
    <property type="project" value="InterPro"/>
</dbReference>
<feature type="compositionally biased region" description="Basic residues" evidence="2">
    <location>
        <begin position="1423"/>
        <end position="1432"/>
    </location>
</feature>
<feature type="region of interest" description="Disordered" evidence="2">
    <location>
        <begin position="1459"/>
        <end position="1478"/>
    </location>
</feature>
<evidence type="ECO:0000259" key="4">
    <source>
        <dbReference type="SMART" id="SM00325"/>
    </source>
</evidence>
<sequence length="1725" mass="183599">MDNFRRPSLSSLLMAANSEHNIALQMADDADLPPPPPPPVLAASALPSASGASFGSFHALSSLQQQQQHALPPRLPAALSLQHLAMPSPPPGFHATSSLEDFGSASSINNIPSSSSSGNGNKVAESPAPAPTHFDDSVAQQLFLVHVRLPTGESVGVLALPSQTLRQGFGHITALVGATMHTHSLFVAESGAASGQACSWEDRASLLRGRTVSLIVTPEGGVSPIVSRTIPKSVSTNSLATAAMAINAARDPSPIPIIHDHHHHPEEQAAANESITIELDPQAQAEALASKLRKRTAIAKEILSTEQTYVRALETLITCYLNPMRHKKVLPAEDIAIIFSNVESIVGVNNMLALELEEVIQSWDPLQTRLGSIFRKLGPFMKLYVNYCNNHSHAMVMLQRYLKKSETLRTFLKRQQVEAQTMSTPSSNKSGSSSAAATTAASSVVSAPVAVSAHAGNASISGNGILTVANATNTALDSLLLMPVQRIPRYQLLLDDLVENTPADHEDFADLTTAVALIKTLGFEINEAIRRIDNEIKMANIEKMFASDNLVLIDSQYRLLDLNTTSSGSGSSNSGRSRGGSDGPAPDLEASGGSGSAASSPAPSRGAHSGRLLGKLMGRQSSSEPQLANANSGTNVAAAAGGDGVLTLSAPPRQFVQEGFFIVTDFGQHERFLLLFTDMLIVAKVEKNTTFRVKDKLMLSQMWVANYEQEDPFSFIMGWPQYNCSLTAASAKDKDLWFGMMQKQIADEKARDTTLARGPVKIHLDDSVNALGVRQGALLSKSILMTNTDTTRAAIEMALRKYDLKEDASQFQLWEYLNGAERLVHAFECPLLVFAGMEAKPKKDDAPPPRLVLKRRDPNFELPMFMRPPRQRSHTGNRSVNSLGPGDDLSLNSSTGQQSLGVPGASAAFSSRTQRAQRAVQQSTTVIPPSGGLLDVSAAGKQQAGIGKLFAGRSVRRRSNSGVVLDGDGSLSPLDLSEDGSSTTASSSLASARAGSSSPSNSSPVANVSRDIPTNLFGLPLYEIVEHDRLHPVLAEMLGLLYAGCGSQSAIFNRNYNLELVRDLRRTIDAEIDVDLRVLPFGVLVGLFLEFLQALPDSVYSGLRASDFDALRKAPAPPLPGSPASHANHQAKPSSGTTTTAASFFKSGAGELPPGFSAALESATASADKVAVLQRIVNRFPHCNYVFLQCTMSLLHKIFLISAENASDTVNIALRIGPPLKKEGLHEFIRVLIEYAPDVFGHAGELAMQEMMVPQSSMPGIALPGMTALHGGGLPAPNAGLITMVARSSAGSGGGKVPFARQSTKRRPLRVKVMPDVPSTPNSSTSSEVSSPGVPTSPFRRGSKFASLTDLYNQRRHSQLDLLQGAGGSTQSLSTWANAAPPTEHKAVQVNLLSRDASLASVVDEDVVLLPPPPPPVEQTPNVHHHHHHHKSSIASIHTSSSSGGRGIASYNSAAFEEALDDLPPPPPPPGRGSHAFQDAHVGSMSSLESEDTMSYESDSNELPAPPPPPTTTNGNLHRRTLLQLAISEEDLSKIAAEIAAADPEPEPEPEEQDVDSDHVSSDEEGETPSYHHRNDDDELMLSFNKRAYHMSSMKVMESSTPDQDEFNSVDVPHAPQSQAIDHRRGSVGTMMYAGHADDEGHAAFLSALGGRIEAESANPLFSAARADVAGDALDDDLVDESELSALTAVATAAATAPAPVPAPIQPPAEVTPDRRKSRAIVTEL</sequence>
<dbReference type="GO" id="GO:0005737">
    <property type="term" value="C:cytoplasm"/>
    <property type="evidence" value="ECO:0007669"/>
    <property type="project" value="TreeGrafter"/>
</dbReference>
<dbReference type="InterPro" id="IPR001331">
    <property type="entry name" value="GDS_CDC24_CS"/>
</dbReference>
<feature type="region of interest" description="Disordered" evidence="2">
    <location>
        <begin position="104"/>
        <end position="132"/>
    </location>
</feature>
<dbReference type="InterPro" id="IPR051092">
    <property type="entry name" value="FYVE_RhoGEF_PH"/>
</dbReference>
<dbReference type="SUPFAM" id="SSF48350">
    <property type="entry name" value="GTPase activation domain, GAP"/>
    <property type="match status" value="1"/>
</dbReference>
<dbReference type="CDD" id="cd00160">
    <property type="entry name" value="RhoGEF"/>
    <property type="match status" value="1"/>
</dbReference>
<feature type="region of interest" description="Disordered" evidence="2">
    <location>
        <begin position="960"/>
        <end position="1006"/>
    </location>
</feature>
<feature type="compositionally biased region" description="Polar residues" evidence="2">
    <location>
        <begin position="908"/>
        <end position="927"/>
    </location>
</feature>
<feature type="compositionally biased region" description="Low complexity" evidence="2">
    <location>
        <begin position="1315"/>
        <end position="1338"/>
    </location>
</feature>
<dbReference type="Proteomes" id="UP000008743">
    <property type="component" value="Unassembled WGS sequence"/>
</dbReference>
<feature type="compositionally biased region" description="Acidic residues" evidence="2">
    <location>
        <begin position="1544"/>
        <end position="1555"/>
    </location>
</feature>
<feature type="compositionally biased region" description="Low complexity" evidence="2">
    <location>
        <begin position="1122"/>
        <end position="1139"/>
    </location>
</feature>
<dbReference type="CDD" id="cd17043">
    <property type="entry name" value="RA"/>
    <property type="match status" value="1"/>
</dbReference>
<dbReference type="PhylomeDB" id="A0A0D2VQM0"/>
<dbReference type="PANTHER" id="PTHR12673:SF159">
    <property type="entry name" value="LD03170P"/>
    <property type="match status" value="1"/>
</dbReference>
<feature type="compositionally biased region" description="Low complexity" evidence="2">
    <location>
        <begin position="1433"/>
        <end position="1443"/>
    </location>
</feature>
<dbReference type="InterPro" id="IPR000219">
    <property type="entry name" value="DH_dom"/>
</dbReference>
<dbReference type="eggNOG" id="KOG4724">
    <property type="taxonomic scope" value="Eukaryota"/>
</dbReference>
<dbReference type="SMART" id="SM00325">
    <property type="entry name" value="RhoGEF"/>
    <property type="match status" value="1"/>
</dbReference>
<dbReference type="GO" id="GO:0005085">
    <property type="term" value="F:guanyl-nucleotide exchange factor activity"/>
    <property type="evidence" value="ECO:0007669"/>
    <property type="project" value="InterPro"/>
</dbReference>
<dbReference type="SMART" id="SM00314">
    <property type="entry name" value="RA"/>
    <property type="match status" value="1"/>
</dbReference>
<evidence type="ECO:0000313" key="5">
    <source>
        <dbReference type="EMBL" id="KJE92982.1"/>
    </source>
</evidence>
<evidence type="ECO:0000313" key="6">
    <source>
        <dbReference type="Proteomes" id="UP000008743"/>
    </source>
</evidence>
<feature type="region of interest" description="Disordered" evidence="2">
    <location>
        <begin position="1118"/>
        <end position="1139"/>
    </location>
</feature>
<dbReference type="InterPro" id="IPR035899">
    <property type="entry name" value="DBL_dom_sf"/>
</dbReference>
<dbReference type="SUPFAM" id="SSF48065">
    <property type="entry name" value="DBL homology domain (DH-domain)"/>
    <property type="match status" value="1"/>
</dbReference>
<dbReference type="Pfam" id="PF00621">
    <property type="entry name" value="RhoGEF"/>
    <property type="match status" value="1"/>
</dbReference>
<dbReference type="Pfam" id="PF22286">
    <property type="entry name" value="RHG20_PH"/>
    <property type="match status" value="1"/>
</dbReference>
<dbReference type="PANTHER" id="PTHR12673">
    <property type="entry name" value="FACIOGENITAL DYSPLASIA PROTEIN"/>
    <property type="match status" value="1"/>
</dbReference>
<keyword evidence="6" id="KW-1185">Reference proteome</keyword>
<evidence type="ECO:0000256" key="2">
    <source>
        <dbReference type="SAM" id="MobiDB-lite"/>
    </source>
</evidence>
<feature type="region of interest" description="Disordered" evidence="2">
    <location>
        <begin position="1538"/>
        <end position="1578"/>
    </location>
</feature>
<dbReference type="OrthoDB" id="9994905at2759"/>
<name>A0A0D2VQM0_CAPO3</name>
<feature type="region of interest" description="Disordered" evidence="2">
    <location>
        <begin position="1410"/>
        <end position="1449"/>
    </location>
</feature>
<feature type="region of interest" description="Disordered" evidence="2">
    <location>
        <begin position="862"/>
        <end position="932"/>
    </location>
</feature>
<feature type="compositionally biased region" description="Polar residues" evidence="2">
    <location>
        <begin position="890"/>
        <end position="900"/>
    </location>
</feature>
<dbReference type="Gene3D" id="1.20.900.10">
    <property type="entry name" value="Dbl homology (DH) domain"/>
    <property type="match status" value="1"/>
</dbReference>
<dbReference type="EMBL" id="KE346364">
    <property type="protein sequence ID" value="KJE92982.1"/>
    <property type="molecule type" value="Genomic_DNA"/>
</dbReference>
<dbReference type="eggNOG" id="KOG3519">
    <property type="taxonomic scope" value="Eukaryota"/>
</dbReference>
<feature type="region of interest" description="Disordered" evidence="2">
    <location>
        <begin position="1695"/>
        <end position="1725"/>
    </location>
</feature>
<evidence type="ECO:0000256" key="1">
    <source>
        <dbReference type="ARBA" id="ARBA00022468"/>
    </source>
</evidence>
<evidence type="ECO:0008006" key="7">
    <source>
        <dbReference type="Google" id="ProtNLM"/>
    </source>
</evidence>
<accession>A0A0D2VQM0</accession>
<dbReference type="InterPro" id="IPR029071">
    <property type="entry name" value="Ubiquitin-like_domsf"/>
</dbReference>
<dbReference type="Pfam" id="PF00788">
    <property type="entry name" value="RA"/>
    <property type="match status" value="1"/>
</dbReference>
<dbReference type="Gene3D" id="1.10.555.10">
    <property type="entry name" value="Rho GTPase activation protein"/>
    <property type="match status" value="1"/>
</dbReference>
<feature type="region of interest" description="Disordered" evidence="2">
    <location>
        <begin position="1484"/>
        <end position="1516"/>
    </location>
</feature>
<dbReference type="GO" id="GO:0005096">
    <property type="term" value="F:GTPase activator activity"/>
    <property type="evidence" value="ECO:0007669"/>
    <property type="project" value="UniProtKB-KW"/>
</dbReference>
<dbReference type="PROSITE" id="PS00741">
    <property type="entry name" value="DH_1"/>
    <property type="match status" value="1"/>
</dbReference>
<reference evidence="6" key="1">
    <citation type="submission" date="2011-02" db="EMBL/GenBank/DDBJ databases">
        <title>The Genome Sequence of Capsaspora owczarzaki ATCC 30864.</title>
        <authorList>
            <person name="Russ C."/>
            <person name="Cuomo C."/>
            <person name="Burger G."/>
            <person name="Gray M.W."/>
            <person name="Holland P.W.H."/>
            <person name="King N."/>
            <person name="Lang F.B.F."/>
            <person name="Roger A.J."/>
            <person name="Ruiz-Trillo I."/>
            <person name="Young S.K."/>
            <person name="Zeng Q."/>
            <person name="Gargeya S."/>
            <person name="Alvarado L."/>
            <person name="Berlin A."/>
            <person name="Chapman S.B."/>
            <person name="Chen Z."/>
            <person name="Freedman E."/>
            <person name="Gellesch M."/>
            <person name="Goldberg J."/>
            <person name="Griggs A."/>
            <person name="Gujja S."/>
            <person name="Heilman E."/>
            <person name="Heiman D."/>
            <person name="Howarth C."/>
            <person name="Mehta T."/>
            <person name="Neiman D."/>
            <person name="Pearson M."/>
            <person name="Roberts A."/>
            <person name="Saif S."/>
            <person name="Shea T."/>
            <person name="Shenoy N."/>
            <person name="Sisk P."/>
            <person name="Stolte C."/>
            <person name="Sykes S."/>
            <person name="White J."/>
            <person name="Yandava C."/>
            <person name="Haas B."/>
            <person name="Nusbaum C."/>
            <person name="Birren B."/>
        </authorList>
    </citation>
    <scope>NUCLEOTIDE SEQUENCE</scope>
    <source>
        <strain evidence="6">ATCC 30864</strain>
    </source>
</reference>
<feature type="region of interest" description="Disordered" evidence="2">
    <location>
        <begin position="1291"/>
        <end position="1342"/>
    </location>
</feature>
<evidence type="ECO:0000259" key="3">
    <source>
        <dbReference type="SMART" id="SM00314"/>
    </source>
</evidence>
<dbReference type="InterPro" id="IPR000159">
    <property type="entry name" value="RA_dom"/>
</dbReference>
<dbReference type="RefSeq" id="XP_004363578.1">
    <property type="nucleotide sequence ID" value="XM_004363521.2"/>
</dbReference>
<protein>
    <recommendedName>
        <fullName evidence="7">DH domain-containing protein</fullName>
    </recommendedName>
</protein>
<gene>
    <name evidence="5" type="ORF">CAOG_003850</name>
</gene>